<dbReference type="Proteomes" id="UP000635565">
    <property type="component" value="Unassembled WGS sequence"/>
</dbReference>
<evidence type="ECO:0000313" key="2">
    <source>
        <dbReference type="Proteomes" id="UP000635565"/>
    </source>
</evidence>
<name>A0ABQ3VJE4_9CHLR</name>
<proteinExistence type="predicted"/>
<sequence>MLNMPFSHVQVYHTGVCNDLTKKTITNIKVSLLDDRRQQLQDKKLEVNMAYRQVQANVAQVATGSGILTSLLFAPV</sequence>
<accession>A0ABQ3VJE4</accession>
<keyword evidence="2" id="KW-1185">Reference proteome</keyword>
<evidence type="ECO:0000313" key="1">
    <source>
        <dbReference type="EMBL" id="GHO86215.1"/>
    </source>
</evidence>
<organism evidence="1 2">
    <name type="scientific">Dictyobacter formicarum</name>
    <dbReference type="NCBI Taxonomy" id="2778368"/>
    <lineage>
        <taxon>Bacteria</taxon>
        <taxon>Bacillati</taxon>
        <taxon>Chloroflexota</taxon>
        <taxon>Ktedonobacteria</taxon>
        <taxon>Ktedonobacterales</taxon>
        <taxon>Dictyobacteraceae</taxon>
        <taxon>Dictyobacter</taxon>
    </lineage>
</organism>
<comment type="caution">
    <text evidence="1">The sequence shown here is derived from an EMBL/GenBank/DDBJ whole genome shotgun (WGS) entry which is preliminary data.</text>
</comment>
<protein>
    <submittedName>
        <fullName evidence="1">Uncharacterized protein</fullName>
    </submittedName>
</protein>
<gene>
    <name evidence="1" type="ORF">KSZ_42210</name>
</gene>
<reference evidence="1 2" key="1">
    <citation type="journal article" date="2021" name="Int. J. Syst. Evol. Microbiol.">
        <title>Reticulibacter mediterranei gen. nov., sp. nov., within the new family Reticulibacteraceae fam. nov., and Ktedonospora formicarum gen. nov., sp. nov., Ktedonobacter robiniae sp. nov., Dictyobacter formicarum sp. nov. and Dictyobacter arantiisoli sp. nov., belonging to the class Ktedonobacteria.</title>
        <authorList>
            <person name="Yabe S."/>
            <person name="Zheng Y."/>
            <person name="Wang C.M."/>
            <person name="Sakai Y."/>
            <person name="Abe K."/>
            <person name="Yokota A."/>
            <person name="Donadio S."/>
            <person name="Cavaletti L."/>
            <person name="Monciardini P."/>
        </authorList>
    </citation>
    <scope>NUCLEOTIDE SEQUENCE [LARGE SCALE GENOMIC DNA]</scope>
    <source>
        <strain evidence="1 2">SOSP1-9</strain>
    </source>
</reference>
<dbReference type="EMBL" id="BNJJ01000011">
    <property type="protein sequence ID" value="GHO86215.1"/>
    <property type="molecule type" value="Genomic_DNA"/>
</dbReference>